<dbReference type="EMBL" id="AP018694">
    <property type="protein sequence ID" value="BBE17070.1"/>
    <property type="molecule type" value="Genomic_DNA"/>
</dbReference>
<evidence type="ECO:0000256" key="4">
    <source>
        <dbReference type="ARBA" id="ARBA00022989"/>
    </source>
</evidence>
<evidence type="ECO:0000256" key="3">
    <source>
        <dbReference type="ARBA" id="ARBA00022692"/>
    </source>
</evidence>
<gene>
    <name evidence="8" type="ORF">AQPE_1219</name>
</gene>
<evidence type="ECO:0000256" key="2">
    <source>
        <dbReference type="ARBA" id="ARBA00007362"/>
    </source>
</evidence>
<comment type="similarity">
    <text evidence="2">Belongs to the EamA transporter family.</text>
</comment>
<dbReference type="Pfam" id="PF00892">
    <property type="entry name" value="EamA"/>
    <property type="match status" value="2"/>
</dbReference>
<feature type="transmembrane region" description="Helical" evidence="6">
    <location>
        <begin position="33"/>
        <end position="53"/>
    </location>
</feature>
<evidence type="ECO:0000256" key="1">
    <source>
        <dbReference type="ARBA" id="ARBA00004141"/>
    </source>
</evidence>
<dbReference type="PANTHER" id="PTHR32322:SF2">
    <property type="entry name" value="EAMA DOMAIN-CONTAINING PROTEIN"/>
    <property type="match status" value="1"/>
</dbReference>
<reference evidence="8" key="1">
    <citation type="journal article" date="2020" name="Int. J. Syst. Evol. Microbiol.">
        <title>Aquipluma nitroreducens gen. nov. sp. nov., a novel facultatively anaerobic bacterium isolated from a freshwater lake.</title>
        <authorList>
            <person name="Watanabe M."/>
            <person name="Kojima H."/>
            <person name="Fukui M."/>
        </authorList>
    </citation>
    <scope>NUCLEOTIDE SEQUENCE</scope>
    <source>
        <strain evidence="8">MeG22</strain>
    </source>
</reference>
<feature type="domain" description="EamA" evidence="7">
    <location>
        <begin position="6"/>
        <end position="137"/>
    </location>
</feature>
<feature type="transmembrane region" description="Helical" evidence="6">
    <location>
        <begin position="121"/>
        <end position="137"/>
    </location>
</feature>
<dbReference type="InterPro" id="IPR000620">
    <property type="entry name" value="EamA_dom"/>
</dbReference>
<evidence type="ECO:0000313" key="8">
    <source>
        <dbReference type="EMBL" id="BBE17070.1"/>
    </source>
</evidence>
<dbReference type="InterPro" id="IPR050638">
    <property type="entry name" value="AA-Vitamin_Transporters"/>
</dbReference>
<evidence type="ECO:0000256" key="6">
    <source>
        <dbReference type="SAM" id="Phobius"/>
    </source>
</evidence>
<dbReference type="KEGG" id="anf:AQPE_1219"/>
<dbReference type="Proteomes" id="UP001193389">
    <property type="component" value="Chromosome"/>
</dbReference>
<evidence type="ECO:0000256" key="5">
    <source>
        <dbReference type="ARBA" id="ARBA00023136"/>
    </source>
</evidence>
<comment type="subcellular location">
    <subcellularLocation>
        <location evidence="1">Membrane</location>
        <topology evidence="1">Multi-pass membrane protein</topology>
    </subcellularLocation>
</comment>
<proteinExistence type="inferred from homology"/>
<dbReference type="InterPro" id="IPR037185">
    <property type="entry name" value="EmrE-like"/>
</dbReference>
<feature type="transmembrane region" description="Helical" evidence="6">
    <location>
        <begin position="212"/>
        <end position="234"/>
    </location>
</feature>
<accession>A0A5K7S6E9</accession>
<evidence type="ECO:0000259" key="7">
    <source>
        <dbReference type="Pfam" id="PF00892"/>
    </source>
</evidence>
<keyword evidence="3 6" id="KW-0812">Transmembrane</keyword>
<feature type="transmembrane region" description="Helical" evidence="6">
    <location>
        <begin position="90"/>
        <end position="114"/>
    </location>
</feature>
<name>A0A5K7S6E9_9BACT</name>
<feature type="transmembrane region" description="Helical" evidence="6">
    <location>
        <begin position="270"/>
        <end position="288"/>
    </location>
</feature>
<feature type="transmembrane region" description="Helical" evidence="6">
    <location>
        <begin position="65"/>
        <end position="84"/>
    </location>
</feature>
<dbReference type="RefSeq" id="WP_318350093.1">
    <property type="nucleotide sequence ID" value="NZ_AP018694.1"/>
</dbReference>
<dbReference type="GO" id="GO:0016020">
    <property type="term" value="C:membrane"/>
    <property type="evidence" value="ECO:0007669"/>
    <property type="project" value="UniProtKB-SubCell"/>
</dbReference>
<dbReference type="AlphaFoldDB" id="A0A5K7S6E9"/>
<sequence length="298" mass="33356">MKLRQILYFVIPCFIWGSTWFAIKFQLGQVDPLVSVAYRFLIAGLLLMVFSLIRKLNLRFTLREHLLMLLQGMILFGFNYWLVYLAETNLASGIVAIIFSFSIFTNIFFNYLLLNGKIRKEVMAGAVLGIGGTFLIFNHELGSAEQISIGYQALLFCFGSIVLASLGNILSKYNQSRKLPVIQTNAFGMTYGSLTMMLMVPLSGRSFSFDVSFPYIASLFYLAIFGSIVAFTLYLKLVGDIGPDRAGYTTLVAPVIALIISSFFENYQWGMVAVFGVILLFAGNILALKMKPLKTTRE</sequence>
<feature type="transmembrane region" description="Helical" evidence="6">
    <location>
        <begin position="7"/>
        <end position="27"/>
    </location>
</feature>
<feature type="transmembrane region" description="Helical" evidence="6">
    <location>
        <begin position="182"/>
        <end position="200"/>
    </location>
</feature>
<evidence type="ECO:0000313" key="9">
    <source>
        <dbReference type="Proteomes" id="UP001193389"/>
    </source>
</evidence>
<feature type="transmembrane region" description="Helical" evidence="6">
    <location>
        <begin position="246"/>
        <end position="264"/>
    </location>
</feature>
<dbReference type="SUPFAM" id="SSF103481">
    <property type="entry name" value="Multidrug resistance efflux transporter EmrE"/>
    <property type="match status" value="2"/>
</dbReference>
<keyword evidence="5 6" id="KW-0472">Membrane</keyword>
<keyword evidence="4 6" id="KW-1133">Transmembrane helix</keyword>
<organism evidence="8 9">
    <name type="scientific">Aquipluma nitroreducens</name>
    <dbReference type="NCBI Taxonomy" id="2010828"/>
    <lineage>
        <taxon>Bacteria</taxon>
        <taxon>Pseudomonadati</taxon>
        <taxon>Bacteroidota</taxon>
        <taxon>Bacteroidia</taxon>
        <taxon>Marinilabiliales</taxon>
        <taxon>Prolixibacteraceae</taxon>
        <taxon>Aquipluma</taxon>
    </lineage>
</organism>
<feature type="domain" description="EamA" evidence="7">
    <location>
        <begin position="154"/>
        <end position="287"/>
    </location>
</feature>
<feature type="transmembrane region" description="Helical" evidence="6">
    <location>
        <begin position="149"/>
        <end position="170"/>
    </location>
</feature>
<protein>
    <submittedName>
        <fullName evidence="8">Permease of the drug/metabolite transporter superfamily</fullName>
    </submittedName>
</protein>
<dbReference type="PANTHER" id="PTHR32322">
    <property type="entry name" value="INNER MEMBRANE TRANSPORTER"/>
    <property type="match status" value="1"/>
</dbReference>
<keyword evidence="9" id="KW-1185">Reference proteome</keyword>